<proteinExistence type="predicted"/>
<sequence>MVLYRKGYYKEMPHADESDPSMLDNIGKKVEHKEEICKYLQSGMVLAACGEVVKDVLHPEKGIAGTPDDMTDGRWIWPGDLAYYVKNYDLRLSKDFTDYMADHNWIVPEIIDIDYDTLEVK</sequence>
<dbReference type="RefSeq" id="WP_051684821.1">
    <property type="nucleotide sequence ID" value="NZ_FOZC01000025.1"/>
</dbReference>
<gene>
    <name evidence="1" type="ORF">SAMN02910262_02648</name>
</gene>
<dbReference type="EMBL" id="FOZC01000025">
    <property type="protein sequence ID" value="SFR92162.1"/>
    <property type="molecule type" value="Genomic_DNA"/>
</dbReference>
<evidence type="ECO:0000313" key="1">
    <source>
        <dbReference type="EMBL" id="SFR92162.1"/>
    </source>
</evidence>
<dbReference type="Proteomes" id="UP000214760">
    <property type="component" value="Unassembled WGS sequence"/>
</dbReference>
<accession>A0A1I6KLL8</accession>
<name>A0A1I6KLL8_9FIRM</name>
<evidence type="ECO:0000313" key="2">
    <source>
        <dbReference type="Proteomes" id="UP000214760"/>
    </source>
</evidence>
<organism evidence="1 2">
    <name type="scientific">[Clostridium] aminophilum</name>
    <dbReference type="NCBI Taxonomy" id="1526"/>
    <lineage>
        <taxon>Bacteria</taxon>
        <taxon>Bacillati</taxon>
        <taxon>Bacillota</taxon>
        <taxon>Clostridia</taxon>
        <taxon>Lachnospirales</taxon>
        <taxon>Lachnospiraceae</taxon>
    </lineage>
</organism>
<dbReference type="AlphaFoldDB" id="A0A1I6KLL8"/>
<reference evidence="1 2" key="1">
    <citation type="submission" date="2016-10" db="EMBL/GenBank/DDBJ databases">
        <authorList>
            <person name="de Groot N.N."/>
        </authorList>
    </citation>
    <scope>NUCLEOTIDE SEQUENCE [LARGE SCALE GENOMIC DNA]</scope>
    <source>
        <strain evidence="1 2">F</strain>
    </source>
</reference>
<protein>
    <submittedName>
        <fullName evidence="1">Uncharacterized protein</fullName>
    </submittedName>
</protein>